<comment type="caution">
    <text evidence="1">The sequence shown here is derived from an EMBL/GenBank/DDBJ whole genome shotgun (WGS) entry which is preliminary data.</text>
</comment>
<protein>
    <submittedName>
        <fullName evidence="1">Uncharacterized protein</fullName>
    </submittedName>
</protein>
<keyword evidence="2" id="KW-1185">Reference proteome</keyword>
<dbReference type="Proteomes" id="UP001432322">
    <property type="component" value="Unassembled WGS sequence"/>
</dbReference>
<reference evidence="1" key="1">
    <citation type="submission" date="2023-10" db="EMBL/GenBank/DDBJ databases">
        <title>Genome assembly of Pristionchus species.</title>
        <authorList>
            <person name="Yoshida K."/>
            <person name="Sommer R.J."/>
        </authorList>
    </citation>
    <scope>NUCLEOTIDE SEQUENCE</scope>
    <source>
        <strain evidence="1">RS5133</strain>
    </source>
</reference>
<organism evidence="1 2">
    <name type="scientific">Pristionchus fissidentatus</name>
    <dbReference type="NCBI Taxonomy" id="1538716"/>
    <lineage>
        <taxon>Eukaryota</taxon>
        <taxon>Metazoa</taxon>
        <taxon>Ecdysozoa</taxon>
        <taxon>Nematoda</taxon>
        <taxon>Chromadorea</taxon>
        <taxon>Rhabditida</taxon>
        <taxon>Rhabditina</taxon>
        <taxon>Diplogasteromorpha</taxon>
        <taxon>Diplogasteroidea</taxon>
        <taxon>Neodiplogasteridae</taxon>
        <taxon>Pristionchus</taxon>
    </lineage>
</organism>
<evidence type="ECO:0000313" key="1">
    <source>
        <dbReference type="EMBL" id="GMT18126.1"/>
    </source>
</evidence>
<accession>A0AAV5VHJ2</accession>
<sequence length="72" mass="8419">GAARGQSRVPVLDGVLCCFHEKTHDVHLAIESWCNLQFRPFPRSFRVVLQLQLLQWVTRFRTRESSVRNSTH</sequence>
<feature type="non-terminal residue" evidence="1">
    <location>
        <position position="1"/>
    </location>
</feature>
<dbReference type="AlphaFoldDB" id="A0AAV5VHJ2"/>
<evidence type="ECO:0000313" key="2">
    <source>
        <dbReference type="Proteomes" id="UP001432322"/>
    </source>
</evidence>
<gene>
    <name evidence="1" type="ORF">PFISCL1PPCAC_9423</name>
</gene>
<proteinExistence type="predicted"/>
<dbReference type="EMBL" id="BTSY01000003">
    <property type="protein sequence ID" value="GMT18126.1"/>
    <property type="molecule type" value="Genomic_DNA"/>
</dbReference>
<name>A0AAV5VHJ2_9BILA</name>
<feature type="non-terminal residue" evidence="1">
    <location>
        <position position="72"/>
    </location>
</feature>